<dbReference type="RefSeq" id="WP_124945444.1">
    <property type="nucleotide sequence ID" value="NZ_BHVT01000015.1"/>
</dbReference>
<sequence length="604" mass="69877">MNNIHANGNEEVFLVTTALAEFWDTTKPIIFLGEWCLRYKQHAFWEKVDGKLMESPFREHEQTKEAYDYINRLYEKILPLLGDALNSIHEVNYSNHYWRIVVGPWLHYYLSTVYDRYIHLKSAMEKHPKCTTIGLSEESFVTPHDTLDFICYLLEDSFNLQIYTKLLSALGRAFPRKKVQINSNTLYTKMQSSSLKSRIFSRALKVCLDLFANIWHPTLLVSPYFSRHAEFQLLFKSYGKVLPFRAIKKNWSSVSCDKAIREKLKVIPLGKDEFECCLSSMLFSDVPHCYLEGFKGNKESADTIYPKKVKAIFSANSWYYDEPFKHWAATSADKGALLLGAQHGGSYGGLAMMVSENHETAITDYYFSWGWERADCMSRVIPFSATKLAGREKIGANNQQFGILWAGTALPRYLVQFPLLPKYFNEYLSWQRRFANVLSQNARAEVRVRLLDEDYGWDIAQRLIDTFPDIKIETSTVSFLESLGNCRLYVCDHFSTTFAEALAANKPTILFWNSQTNELRPEAQSYFDLLRKGGILFDTPESAGEALNQIYDDVETWWNDSERQNIVEMFCERFARNSPDAIELWVAEFKRLEAMPGLKVNRVG</sequence>
<dbReference type="NCBIfam" id="TIGR04331">
    <property type="entry name" value="o_ant_LIC12162"/>
    <property type="match status" value="1"/>
</dbReference>
<reference evidence="1 2" key="1">
    <citation type="submission" date="2019-03" db="EMBL/GenBank/DDBJ databases">
        <title>Genomic Encyclopedia of Type Strains, Phase IV (KMG-IV): sequencing the most valuable type-strain genomes for metagenomic binning, comparative biology and taxonomic classification.</title>
        <authorList>
            <person name="Goeker M."/>
        </authorList>
    </citation>
    <scope>NUCLEOTIDE SEQUENCE [LARGE SCALE GENOMIC DNA]</scope>
    <source>
        <strain evidence="1 2">DSM 100309</strain>
    </source>
</reference>
<dbReference type="Proteomes" id="UP000295367">
    <property type="component" value="Unassembled WGS sequence"/>
</dbReference>
<keyword evidence="2" id="KW-1185">Reference proteome</keyword>
<organism evidence="1 2">
    <name type="scientific">Sulfurirhabdus autotrophica</name>
    <dbReference type="NCBI Taxonomy" id="1706046"/>
    <lineage>
        <taxon>Bacteria</taxon>
        <taxon>Pseudomonadati</taxon>
        <taxon>Pseudomonadota</taxon>
        <taxon>Betaproteobacteria</taxon>
        <taxon>Nitrosomonadales</taxon>
        <taxon>Sulfuricellaceae</taxon>
        <taxon>Sulfurirhabdus</taxon>
    </lineage>
</organism>
<dbReference type="AlphaFoldDB" id="A0A4R3XWY1"/>
<dbReference type="InterPro" id="IPR027603">
    <property type="entry name" value="LIC12162"/>
</dbReference>
<dbReference type="GO" id="GO:0016740">
    <property type="term" value="F:transferase activity"/>
    <property type="evidence" value="ECO:0007669"/>
    <property type="project" value="UniProtKB-KW"/>
</dbReference>
<gene>
    <name evidence="1" type="ORF">EDC63_11229</name>
</gene>
<accession>A0A4R3XWY1</accession>
<proteinExistence type="predicted"/>
<dbReference type="OrthoDB" id="329802at2"/>
<evidence type="ECO:0000313" key="1">
    <source>
        <dbReference type="EMBL" id="TCV84265.1"/>
    </source>
</evidence>
<evidence type="ECO:0000313" key="2">
    <source>
        <dbReference type="Proteomes" id="UP000295367"/>
    </source>
</evidence>
<comment type="caution">
    <text evidence="1">The sequence shown here is derived from an EMBL/GenBank/DDBJ whole genome shotgun (WGS) entry which is preliminary data.</text>
</comment>
<protein>
    <submittedName>
        <fullName evidence="1">Putative transferase (TIGR04331 family)</fullName>
    </submittedName>
</protein>
<dbReference type="EMBL" id="SMCO01000012">
    <property type="protein sequence ID" value="TCV84265.1"/>
    <property type="molecule type" value="Genomic_DNA"/>
</dbReference>
<name>A0A4R3XWY1_9PROT</name>
<keyword evidence="1" id="KW-0808">Transferase</keyword>